<feature type="binding site" evidence="8">
    <location>
        <position position="65"/>
    </location>
    <ligand>
        <name>Mg(2+)</name>
        <dbReference type="ChEBI" id="CHEBI:18420"/>
    </ligand>
</feature>
<reference evidence="10 11" key="1">
    <citation type="submission" date="2019-03" db="EMBL/GenBank/DDBJ databases">
        <title>Genomic Encyclopedia of Type Strains, Phase IV (KMG-IV): sequencing the most valuable type-strain genomes for metagenomic binning, comparative biology and taxonomic classification.</title>
        <authorList>
            <person name="Goeker M."/>
        </authorList>
    </citation>
    <scope>NUCLEOTIDE SEQUENCE [LARGE SCALE GENOMIC DNA]</scope>
    <source>
        <strain evidence="10 11">DSM 26377</strain>
    </source>
</reference>
<proteinExistence type="inferred from homology"/>
<comment type="subcellular location">
    <subcellularLocation>
        <location evidence="8">Cytoplasm</location>
    </subcellularLocation>
</comment>
<dbReference type="AlphaFoldDB" id="A0A4R7PF97"/>
<feature type="binding site" evidence="8">
    <location>
        <position position="15"/>
    </location>
    <ligand>
        <name>Mg(2+)</name>
        <dbReference type="ChEBI" id="CHEBI:18420"/>
    </ligand>
</feature>
<dbReference type="InterPro" id="IPR008278">
    <property type="entry name" value="4-PPantetheinyl_Trfase_dom"/>
</dbReference>
<evidence type="ECO:0000313" key="11">
    <source>
        <dbReference type="Proteomes" id="UP000295341"/>
    </source>
</evidence>
<evidence type="ECO:0000256" key="7">
    <source>
        <dbReference type="ARBA" id="ARBA00023160"/>
    </source>
</evidence>
<evidence type="ECO:0000256" key="6">
    <source>
        <dbReference type="ARBA" id="ARBA00023098"/>
    </source>
</evidence>
<keyword evidence="4 8" id="KW-0276">Fatty acid metabolism</keyword>
<keyword evidence="5 8" id="KW-0460">Magnesium</keyword>
<keyword evidence="2 8" id="KW-0808">Transferase</keyword>
<dbReference type="HAMAP" id="MF_00101">
    <property type="entry name" value="AcpS"/>
    <property type="match status" value="1"/>
</dbReference>
<dbReference type="GO" id="GO:0000287">
    <property type="term" value="F:magnesium ion binding"/>
    <property type="evidence" value="ECO:0007669"/>
    <property type="project" value="UniProtKB-UniRule"/>
</dbReference>
<evidence type="ECO:0000256" key="3">
    <source>
        <dbReference type="ARBA" id="ARBA00022723"/>
    </source>
</evidence>
<dbReference type="NCBIfam" id="TIGR00556">
    <property type="entry name" value="pantethn_trn"/>
    <property type="match status" value="1"/>
</dbReference>
<dbReference type="OrthoDB" id="517356at2"/>
<dbReference type="NCBIfam" id="TIGR00516">
    <property type="entry name" value="acpS"/>
    <property type="match status" value="1"/>
</dbReference>
<dbReference type="Proteomes" id="UP000295341">
    <property type="component" value="Unassembled WGS sequence"/>
</dbReference>
<dbReference type="GO" id="GO:0006633">
    <property type="term" value="P:fatty acid biosynthetic process"/>
    <property type="evidence" value="ECO:0007669"/>
    <property type="project" value="UniProtKB-UniRule"/>
</dbReference>
<comment type="caution">
    <text evidence="10">The sequence shown here is derived from an EMBL/GenBank/DDBJ whole genome shotgun (WGS) entry which is preliminary data.</text>
</comment>
<protein>
    <recommendedName>
        <fullName evidence="8">Holo-[acyl-carrier-protein] synthase</fullName>
        <shortName evidence="8">Holo-ACP synthase</shortName>
        <ecNumber evidence="8">2.7.8.7</ecNumber>
    </recommendedName>
    <alternativeName>
        <fullName evidence="8">4'-phosphopantetheinyl transferase AcpS</fullName>
    </alternativeName>
</protein>
<comment type="similarity">
    <text evidence="8">Belongs to the P-Pant transferase superfamily. AcpS family.</text>
</comment>
<dbReference type="GO" id="GO:0008897">
    <property type="term" value="F:holo-[acyl-carrier-protein] synthase activity"/>
    <property type="evidence" value="ECO:0007669"/>
    <property type="project" value="UniProtKB-UniRule"/>
</dbReference>
<keyword evidence="1 8" id="KW-0444">Lipid biosynthesis</keyword>
<keyword evidence="11" id="KW-1185">Reference proteome</keyword>
<gene>
    <name evidence="8" type="primary">acpS</name>
    <name evidence="10" type="ORF">DFR24_1682</name>
</gene>
<dbReference type="GO" id="GO:0005737">
    <property type="term" value="C:cytoplasm"/>
    <property type="evidence" value="ECO:0007669"/>
    <property type="project" value="UniProtKB-SubCell"/>
</dbReference>
<dbReference type="EC" id="2.7.8.7" evidence="8"/>
<comment type="function">
    <text evidence="8">Transfers the 4'-phosphopantetheine moiety from coenzyme A to a Ser of acyl-carrier-protein.</text>
</comment>
<dbReference type="RefSeq" id="WP_133880804.1">
    <property type="nucleotide sequence ID" value="NZ_MWIN01000001.1"/>
</dbReference>
<dbReference type="Pfam" id="PF01648">
    <property type="entry name" value="ACPS"/>
    <property type="match status" value="1"/>
</dbReference>
<evidence type="ECO:0000256" key="1">
    <source>
        <dbReference type="ARBA" id="ARBA00022516"/>
    </source>
</evidence>
<dbReference type="InterPro" id="IPR002582">
    <property type="entry name" value="ACPS"/>
</dbReference>
<keyword evidence="6 8" id="KW-0443">Lipid metabolism</keyword>
<evidence type="ECO:0000256" key="2">
    <source>
        <dbReference type="ARBA" id="ARBA00022679"/>
    </source>
</evidence>
<feature type="domain" description="4'-phosphopantetheinyl transferase" evidence="9">
    <location>
        <begin position="12"/>
        <end position="107"/>
    </location>
</feature>
<accession>A0A4R7PF97</accession>
<evidence type="ECO:0000256" key="8">
    <source>
        <dbReference type="HAMAP-Rule" id="MF_00101"/>
    </source>
</evidence>
<dbReference type="SUPFAM" id="SSF56214">
    <property type="entry name" value="4'-phosphopantetheinyl transferase"/>
    <property type="match status" value="1"/>
</dbReference>
<evidence type="ECO:0000256" key="5">
    <source>
        <dbReference type="ARBA" id="ARBA00022842"/>
    </source>
</evidence>
<comment type="catalytic activity">
    <reaction evidence="8">
        <text>apo-[ACP] + CoA = holo-[ACP] + adenosine 3',5'-bisphosphate + H(+)</text>
        <dbReference type="Rhea" id="RHEA:12068"/>
        <dbReference type="Rhea" id="RHEA-COMP:9685"/>
        <dbReference type="Rhea" id="RHEA-COMP:9690"/>
        <dbReference type="ChEBI" id="CHEBI:15378"/>
        <dbReference type="ChEBI" id="CHEBI:29999"/>
        <dbReference type="ChEBI" id="CHEBI:57287"/>
        <dbReference type="ChEBI" id="CHEBI:58343"/>
        <dbReference type="ChEBI" id="CHEBI:64479"/>
        <dbReference type="EC" id="2.7.8.7"/>
    </reaction>
</comment>
<dbReference type="InterPro" id="IPR037143">
    <property type="entry name" value="4-PPantetheinyl_Trfase_dom_sf"/>
</dbReference>
<keyword evidence="3 8" id="KW-0479">Metal-binding</keyword>
<organism evidence="10 11">
    <name type="scientific">Panacagrimonas perspica</name>
    <dbReference type="NCBI Taxonomy" id="381431"/>
    <lineage>
        <taxon>Bacteria</taxon>
        <taxon>Pseudomonadati</taxon>
        <taxon>Pseudomonadota</taxon>
        <taxon>Gammaproteobacteria</taxon>
        <taxon>Nevskiales</taxon>
        <taxon>Nevskiaceae</taxon>
        <taxon>Panacagrimonas</taxon>
    </lineage>
</organism>
<evidence type="ECO:0000313" key="10">
    <source>
        <dbReference type="EMBL" id="TDU32291.1"/>
    </source>
</evidence>
<keyword evidence="7 8" id="KW-0275">Fatty acid biosynthesis</keyword>
<evidence type="ECO:0000259" key="9">
    <source>
        <dbReference type="Pfam" id="PF01648"/>
    </source>
</evidence>
<evidence type="ECO:0000256" key="4">
    <source>
        <dbReference type="ARBA" id="ARBA00022832"/>
    </source>
</evidence>
<dbReference type="EMBL" id="SOBT01000008">
    <property type="protein sequence ID" value="TDU32291.1"/>
    <property type="molecule type" value="Genomic_DNA"/>
</dbReference>
<dbReference type="InterPro" id="IPR004568">
    <property type="entry name" value="Ppantetheine-prot_Trfase_dom"/>
</dbReference>
<keyword evidence="8" id="KW-0963">Cytoplasm</keyword>
<name>A0A4R7PF97_9GAMM</name>
<comment type="cofactor">
    <cofactor evidence="8">
        <name>Mg(2+)</name>
        <dbReference type="ChEBI" id="CHEBI:18420"/>
    </cofactor>
</comment>
<dbReference type="Gene3D" id="3.90.470.20">
    <property type="entry name" value="4'-phosphopantetheinyl transferase domain"/>
    <property type="match status" value="1"/>
</dbReference>
<sequence>MATTQPLSRPVIGVDLVDVAAISESIRLHGDAYLHRVYTEGELEYARESSSELMRRLAARFAAKEATLKILRPKGNWLDWRLIEVMRSAHGHCELLLHGEAARLSQEQGIASLSVSLSHENHMAIAAVVGLQVLSAITDAAAGNDNVPSTR</sequence>